<protein>
    <submittedName>
        <fullName evidence="4">DUF4236 domain-containing protein</fullName>
    </submittedName>
</protein>
<gene>
    <name evidence="4" type="ORF">NH397_06210</name>
</gene>
<keyword evidence="2" id="KW-0812">Transmembrane</keyword>
<evidence type="ECO:0000259" key="3">
    <source>
        <dbReference type="Pfam" id="PF14020"/>
    </source>
</evidence>
<accession>A0ABY5B5E4</accession>
<dbReference type="EMBL" id="CP099799">
    <property type="protein sequence ID" value="USS02014.1"/>
    <property type="molecule type" value="Genomic_DNA"/>
</dbReference>
<proteinExistence type="predicted"/>
<organism evidence="4 5">
    <name type="scientific">Clostridium septicum</name>
    <dbReference type="NCBI Taxonomy" id="1504"/>
    <lineage>
        <taxon>Bacteria</taxon>
        <taxon>Bacillati</taxon>
        <taxon>Bacillota</taxon>
        <taxon>Clostridia</taxon>
        <taxon>Eubacteriales</taxon>
        <taxon>Clostridiaceae</taxon>
        <taxon>Clostridium</taxon>
    </lineage>
</organism>
<feature type="compositionally biased region" description="Polar residues" evidence="1">
    <location>
        <begin position="240"/>
        <end position="258"/>
    </location>
</feature>
<feature type="region of interest" description="Disordered" evidence="1">
    <location>
        <begin position="153"/>
        <end position="304"/>
    </location>
</feature>
<feature type="compositionally biased region" description="Low complexity" evidence="1">
    <location>
        <begin position="59"/>
        <end position="77"/>
    </location>
</feature>
<evidence type="ECO:0000256" key="1">
    <source>
        <dbReference type="SAM" id="MobiDB-lite"/>
    </source>
</evidence>
<dbReference type="GeneID" id="303562231"/>
<keyword evidence="2" id="KW-1133">Transmembrane helix</keyword>
<dbReference type="Proteomes" id="UP001055437">
    <property type="component" value="Chromosome"/>
</dbReference>
<dbReference type="InterPro" id="IPR025330">
    <property type="entry name" value="DUF4236"/>
</dbReference>
<keyword evidence="5" id="KW-1185">Reference proteome</keyword>
<evidence type="ECO:0000313" key="5">
    <source>
        <dbReference type="Proteomes" id="UP001055437"/>
    </source>
</evidence>
<dbReference type="Pfam" id="PF14020">
    <property type="entry name" value="DUF4236"/>
    <property type="match status" value="1"/>
</dbReference>
<evidence type="ECO:0000256" key="2">
    <source>
        <dbReference type="SAM" id="Phobius"/>
    </source>
</evidence>
<evidence type="ECO:0000313" key="4">
    <source>
        <dbReference type="EMBL" id="USS02014.1"/>
    </source>
</evidence>
<keyword evidence="2" id="KW-0472">Membrane</keyword>
<feature type="transmembrane region" description="Helical" evidence="2">
    <location>
        <begin position="92"/>
        <end position="109"/>
    </location>
</feature>
<feature type="domain" description="DUF4236" evidence="3">
    <location>
        <begin position="2"/>
        <end position="53"/>
    </location>
</feature>
<reference evidence="4" key="1">
    <citation type="submission" date="2022-06" db="EMBL/GenBank/DDBJ databases">
        <authorList>
            <person name="Holder M.E."/>
            <person name="Ajami N.J."/>
            <person name="Petrosino J.F."/>
        </authorList>
    </citation>
    <scope>NUCLEOTIDE SEQUENCE</scope>
    <source>
        <strain evidence="4">RMA 8861</strain>
    </source>
</reference>
<feature type="transmembrane region" description="Helical" evidence="2">
    <location>
        <begin position="121"/>
        <end position="138"/>
    </location>
</feature>
<name>A0ABY5B5E4_CLOSE</name>
<dbReference type="RefSeq" id="WP_066677131.1">
    <property type="nucleotide sequence ID" value="NZ_CABMIZ010000023.1"/>
</dbReference>
<feature type="compositionally biased region" description="Basic and acidic residues" evidence="1">
    <location>
        <begin position="153"/>
        <end position="236"/>
    </location>
</feature>
<sequence length="304" mass="33865">MGFRKSKSFGPFRVNVSKSGIGWSVGTKGIRFTKRADEKKQTTLSIPGTGLSYVDVSGNKKNSSTNSKTDEINFSNNNNDNKPKIPFHKKSWFIWLMLIFLPPVGIVLLWTSKKYNKKPRVALSIIFALYAMILFIPHSNTATQNNLVAQETKNKQEKIDKETTEKERVHKEEAEKKKVAQEKAEKEKAEKEKIAAEEAEKKKVAEEKAAAEEAEKQRIAQEKAAAEEAENQRAYEEQSGAAQTQTSTAVPQTNQGVGQTVYIASSGKGKKYHSNPNCSKMNGATPMSKDDALNLGYTPCKKCR</sequence>
<feature type="region of interest" description="Disordered" evidence="1">
    <location>
        <begin position="57"/>
        <end position="77"/>
    </location>
</feature>